<dbReference type="AlphaFoldDB" id="M0BDH4"/>
<accession>M0BDH4</accession>
<evidence type="ECO:0000256" key="1">
    <source>
        <dbReference type="SAM" id="MobiDB-lite"/>
    </source>
</evidence>
<keyword evidence="3" id="KW-1185">Reference proteome</keyword>
<reference evidence="2 3" key="1">
    <citation type="journal article" date="2014" name="PLoS Genet.">
        <title>Phylogenetically driven sequencing of extremely halophilic archaea reveals strategies for static and dynamic osmo-response.</title>
        <authorList>
            <person name="Becker E.A."/>
            <person name="Seitzer P.M."/>
            <person name="Tritt A."/>
            <person name="Larsen D."/>
            <person name="Krusor M."/>
            <person name="Yao A.I."/>
            <person name="Wu D."/>
            <person name="Madern D."/>
            <person name="Eisen J.A."/>
            <person name="Darling A.E."/>
            <person name="Facciotti M.T."/>
        </authorList>
    </citation>
    <scope>NUCLEOTIDE SEQUENCE [LARGE SCALE GENOMIC DNA]</scope>
    <source>
        <strain evidence="2 3">JCM 14624</strain>
    </source>
</reference>
<gene>
    <name evidence="2" type="ORF">C479_14273</name>
</gene>
<evidence type="ECO:0000313" key="3">
    <source>
        <dbReference type="Proteomes" id="UP000011560"/>
    </source>
</evidence>
<protein>
    <submittedName>
        <fullName evidence="2">Uncharacterized protein</fullName>
    </submittedName>
</protein>
<dbReference type="Proteomes" id="UP000011560">
    <property type="component" value="Unassembled WGS sequence"/>
</dbReference>
<evidence type="ECO:0000313" key="2">
    <source>
        <dbReference type="EMBL" id="ELZ08512.1"/>
    </source>
</evidence>
<dbReference type="EMBL" id="AOIQ01000021">
    <property type="protein sequence ID" value="ELZ08512.1"/>
    <property type="molecule type" value="Genomic_DNA"/>
</dbReference>
<organism evidence="2 3">
    <name type="scientific">Halovivax asiaticus JCM 14624</name>
    <dbReference type="NCBI Taxonomy" id="1227490"/>
    <lineage>
        <taxon>Archaea</taxon>
        <taxon>Methanobacteriati</taxon>
        <taxon>Methanobacteriota</taxon>
        <taxon>Stenosarchaea group</taxon>
        <taxon>Halobacteria</taxon>
        <taxon>Halobacteriales</taxon>
        <taxon>Natrialbaceae</taxon>
        <taxon>Halovivax</taxon>
    </lineage>
</organism>
<name>M0BDH4_9EURY</name>
<sequence>MRFTYDPGQDGPEMASAEAQQQIALQLERIADALEDDDDRLVTDGGTDEASQHDVDTAVEDAETVPWCPSCEAFAVPVADGTCGECGSTVEFKEADP</sequence>
<dbReference type="RefSeq" id="WP_007703955.1">
    <property type="nucleotide sequence ID" value="NZ_AOIQ01000021.1"/>
</dbReference>
<comment type="caution">
    <text evidence="2">The sequence shown here is derived from an EMBL/GenBank/DDBJ whole genome shotgun (WGS) entry which is preliminary data.</text>
</comment>
<proteinExistence type="predicted"/>
<feature type="region of interest" description="Disordered" evidence="1">
    <location>
        <begin position="35"/>
        <end position="58"/>
    </location>
</feature>